<accession>A0A147INU0</accession>
<evidence type="ECO:0000313" key="1">
    <source>
        <dbReference type="EMBL" id="KTT96834.1"/>
    </source>
</evidence>
<dbReference type="Proteomes" id="UP000073923">
    <property type="component" value="Unassembled WGS sequence"/>
</dbReference>
<evidence type="ECO:0000313" key="2">
    <source>
        <dbReference type="Proteomes" id="UP000073923"/>
    </source>
</evidence>
<comment type="caution">
    <text evidence="1">The sequence shown here is derived from an EMBL/GenBank/DDBJ whole genome shotgun (WGS) entry which is preliminary data.</text>
</comment>
<name>A0A147INU0_9SPHN</name>
<gene>
    <name evidence="1" type="ORF">NS355_13250</name>
</gene>
<dbReference type="PATRIC" id="fig|172044.3.peg.2989"/>
<protein>
    <submittedName>
        <fullName evidence="1">Uncharacterized protein</fullName>
    </submittedName>
</protein>
<proteinExistence type="predicted"/>
<sequence>MEGQRYTPAFPRQDVADRIIKMIGSARSIAWEIQGRPMKQADSQTVASRLGGVSEEHLFADIGA</sequence>
<reference evidence="1 2" key="1">
    <citation type="journal article" date="2016" name="Front. Microbiol.">
        <title>Genomic Resource of Rice Seed Associated Bacteria.</title>
        <authorList>
            <person name="Midha S."/>
            <person name="Bansal K."/>
            <person name="Sharma S."/>
            <person name="Kumar N."/>
            <person name="Patil P.P."/>
            <person name="Chaudhry V."/>
            <person name="Patil P.B."/>
        </authorList>
    </citation>
    <scope>NUCLEOTIDE SEQUENCE [LARGE SCALE GENOMIC DNA]</scope>
    <source>
        <strain evidence="1 2">NS355</strain>
    </source>
</reference>
<dbReference type="EMBL" id="LDTF01000075">
    <property type="protein sequence ID" value="KTT96834.1"/>
    <property type="molecule type" value="Genomic_DNA"/>
</dbReference>
<organism evidence="1 2">
    <name type="scientific">Sphingomonas yabuuchiae</name>
    <dbReference type="NCBI Taxonomy" id="172044"/>
    <lineage>
        <taxon>Bacteria</taxon>
        <taxon>Pseudomonadati</taxon>
        <taxon>Pseudomonadota</taxon>
        <taxon>Alphaproteobacteria</taxon>
        <taxon>Sphingomonadales</taxon>
        <taxon>Sphingomonadaceae</taxon>
        <taxon>Sphingomonas</taxon>
    </lineage>
</organism>
<dbReference type="AlphaFoldDB" id="A0A147INU0"/>